<protein>
    <submittedName>
        <fullName evidence="4">Uncharacterized protein</fullName>
    </submittedName>
</protein>
<reference evidence="4 5" key="1">
    <citation type="submission" date="2017-05" db="EMBL/GenBank/DDBJ databases">
        <title>Vagococcus spp. assemblies.</title>
        <authorList>
            <person name="Gulvik C.A."/>
        </authorList>
    </citation>
    <scope>NUCLEOTIDE SEQUENCE [LARGE SCALE GENOMIC DNA]</scope>
    <source>
        <strain evidence="4 5">NCFB 2777</strain>
    </source>
</reference>
<organism evidence="4 5">
    <name type="scientific">Vagococcus salmoninarum</name>
    <dbReference type="NCBI Taxonomy" id="2739"/>
    <lineage>
        <taxon>Bacteria</taxon>
        <taxon>Bacillati</taxon>
        <taxon>Bacillota</taxon>
        <taxon>Bacilli</taxon>
        <taxon>Lactobacillales</taxon>
        <taxon>Enterococcaceae</taxon>
        <taxon>Vagococcus</taxon>
    </lineage>
</organism>
<feature type="domain" description="YvlB/LiaX N-terminal" evidence="3">
    <location>
        <begin position="3"/>
        <end position="32"/>
    </location>
</feature>
<dbReference type="GeneID" id="98569264"/>
<evidence type="ECO:0000313" key="5">
    <source>
        <dbReference type="Proteomes" id="UP000287239"/>
    </source>
</evidence>
<evidence type="ECO:0000256" key="1">
    <source>
        <dbReference type="SAM" id="Coils"/>
    </source>
</evidence>
<dbReference type="Proteomes" id="UP000287239">
    <property type="component" value="Unassembled WGS sequence"/>
</dbReference>
<dbReference type="EMBL" id="NGJU01000022">
    <property type="protein sequence ID" value="RST92506.1"/>
    <property type="molecule type" value="Genomic_DNA"/>
</dbReference>
<evidence type="ECO:0000259" key="3">
    <source>
        <dbReference type="Pfam" id="PF22746"/>
    </source>
</evidence>
<dbReference type="Pfam" id="PF13349">
    <property type="entry name" value="DUF4097"/>
    <property type="match status" value="1"/>
</dbReference>
<dbReference type="OrthoDB" id="2240743at2"/>
<dbReference type="InterPro" id="IPR058219">
    <property type="entry name" value="LiaX"/>
</dbReference>
<feature type="coiled-coil region" evidence="1">
    <location>
        <begin position="81"/>
        <end position="203"/>
    </location>
</feature>
<evidence type="ECO:0000313" key="4">
    <source>
        <dbReference type="EMBL" id="RST92506.1"/>
    </source>
</evidence>
<name>A0A429ZFN3_9ENTE</name>
<dbReference type="AlphaFoldDB" id="A0A429ZFN3"/>
<dbReference type="InterPro" id="IPR025164">
    <property type="entry name" value="Toastrack_DUF4097"/>
</dbReference>
<sequence length="548" mass="61902">MKERERVFELVKQGIITTEEALVLLENMATEKDEKIVKKEALDVKKAPVFKNSFDEDKSSISDTPEQPFNEEELFGSAVDLEEAEAEAFEKFADNEEADRQRLEKILDELATEANKTSAELDEVNVEIQGIYSELLEKEEQLMVLNTIEELDELAEEKAVERQTIEAEMIALNGSLAGLNEEKAALEEKLKVIRKEQKDSNREQWSKKFEIPNDWEESFTDFGQKMGEAGTQFGRKMGEAGTHLGRFVKETIKTVTETVNDNVDWKDISIKVPGVTTNSFKHEFFYPEITASLIDVKVANGQVTFSQWDQADLKVEADIKLYGKMDAETPFEAFLERSQIDVDEEKISFQIPNKRIKADLHFYLPAKVYDHMSVKLLNGDVSITTLEAKDLFIKSTNGNMSFEDLTATMLEVEGVNGDVKVTNCHIMDFLAESVNGDATIHSIIENANISNVNGDIKITGQGESLKKIEAKVVNGTIKVAIPQEVGIEGLVKTSIGTIKNRLTEFEVIREKTEKTNQMLQFRRYNEEQTVDVRLSTTTGSIYLKDTDQ</sequence>
<proteinExistence type="predicted"/>
<keyword evidence="1" id="KW-0175">Coiled coil</keyword>
<dbReference type="Pfam" id="PF22746">
    <property type="entry name" value="SHOCT-like_DUF2089-C"/>
    <property type="match status" value="1"/>
</dbReference>
<dbReference type="InterPro" id="IPR053959">
    <property type="entry name" value="YvlB/LiaX_N"/>
</dbReference>
<evidence type="ECO:0000259" key="2">
    <source>
        <dbReference type="Pfam" id="PF13349"/>
    </source>
</evidence>
<gene>
    <name evidence="4" type="ORF">CBF35_13010</name>
</gene>
<dbReference type="RefSeq" id="WP_126781819.1">
    <property type="nucleotide sequence ID" value="NZ_NGJU01000022.1"/>
</dbReference>
<feature type="domain" description="DUF4097" evidence="2">
    <location>
        <begin position="294"/>
        <end position="541"/>
    </location>
</feature>
<accession>A0A429ZFN3</accession>
<keyword evidence="5" id="KW-1185">Reference proteome</keyword>
<comment type="caution">
    <text evidence="4">The sequence shown here is derived from an EMBL/GenBank/DDBJ whole genome shotgun (WGS) entry which is preliminary data.</text>
</comment>
<dbReference type="NCBIfam" id="NF038025">
    <property type="entry name" value="dapto_LiaX"/>
    <property type="match status" value="1"/>
</dbReference>